<sequence length="67" mass="7440">MGAAALAALLVSILWTVKLTIPYYRSFKILPEKYTFGHFVNLAKQKVTDIAKTAKEGINSLLDKISK</sequence>
<dbReference type="Proteomes" id="UP000437575">
    <property type="component" value="Unassembled WGS sequence"/>
</dbReference>
<proteinExistence type="predicted"/>
<evidence type="ECO:0000313" key="1">
    <source>
        <dbReference type="EMBL" id="MSE05397.1"/>
    </source>
</evidence>
<accession>A0A6A8LRZ5</accession>
<gene>
    <name evidence="1" type="ORF">GKC34_06085</name>
</gene>
<dbReference type="EMBL" id="WKKZ01000222">
    <property type="protein sequence ID" value="MSE05397.1"/>
    <property type="molecule type" value="Genomic_DNA"/>
</dbReference>
<evidence type="ECO:0000313" key="2">
    <source>
        <dbReference type="Proteomes" id="UP000437575"/>
    </source>
</evidence>
<organism evidence="1 2">
    <name type="scientific">Ligilactobacillus salivarius</name>
    <dbReference type="NCBI Taxonomy" id="1624"/>
    <lineage>
        <taxon>Bacteria</taxon>
        <taxon>Bacillati</taxon>
        <taxon>Bacillota</taxon>
        <taxon>Bacilli</taxon>
        <taxon>Lactobacillales</taxon>
        <taxon>Lactobacillaceae</taxon>
        <taxon>Ligilactobacillus</taxon>
    </lineage>
</organism>
<reference evidence="1 2" key="1">
    <citation type="submission" date="2019-11" db="EMBL/GenBank/DDBJ databases">
        <title>Draft Genome Sequence of Plant Growth-Promoting Rhizosphere-Associated Bacteria.</title>
        <authorList>
            <person name="Vasilyev I.Y."/>
            <person name="Radchenko V."/>
            <person name="Ilnitskaya E.V."/>
        </authorList>
    </citation>
    <scope>NUCLEOTIDE SEQUENCE [LARGE SCALE GENOMIC DNA]</scope>
    <source>
        <strain evidence="1 2">VRA_1sq_f</strain>
    </source>
</reference>
<comment type="caution">
    <text evidence="1">The sequence shown here is derived from an EMBL/GenBank/DDBJ whole genome shotgun (WGS) entry which is preliminary data.</text>
</comment>
<dbReference type="AlphaFoldDB" id="A0A6A8LRZ5"/>
<name>A0A6A8LRZ5_9LACO</name>
<protein>
    <submittedName>
        <fullName evidence="1">Uncharacterized protein</fullName>
    </submittedName>
</protein>